<sequence length="329" mass="34298">MSLLPQVKLTEEITSHNPRFLYKLDDPQSVTAFADTTGTYPPAQVGVSKAGAGSLTSGNQITVASNTGSSGTVVTVSNPNPGTNLVSAASFISLTSAGIKGPAAPGGSWTRMFAFRYTGPTPSGTAMSVLWSCFDLHAGGGSTLYWKIDTSGLLQMVMGGPTNNTSAYQPSTTSVTDSNWHLAIASYSHAAAQLLISLDGATAYWTGIDPTSEPAGLVSDSVGGWIGSATGNGSAWQYKGDLSFVAEFPTALTGTDCINCTRPGDRRVRENPRTPATRESCATPDTPAPRLLPSRQRRRTPRLGALLPACPTLPGGRHGPMAQRPGHTR</sequence>
<dbReference type="InterPro" id="IPR013320">
    <property type="entry name" value="ConA-like_dom_sf"/>
</dbReference>
<evidence type="ECO:0008006" key="4">
    <source>
        <dbReference type="Google" id="ProtNLM"/>
    </source>
</evidence>
<proteinExistence type="predicted"/>
<evidence type="ECO:0000256" key="1">
    <source>
        <dbReference type="SAM" id="MobiDB-lite"/>
    </source>
</evidence>
<accession>A0ABP3H7V7</accession>
<reference evidence="3" key="1">
    <citation type="journal article" date="2019" name="Int. J. Syst. Evol. Microbiol.">
        <title>The Global Catalogue of Microorganisms (GCM) 10K type strain sequencing project: providing services to taxonomists for standard genome sequencing and annotation.</title>
        <authorList>
            <consortium name="The Broad Institute Genomics Platform"/>
            <consortium name="The Broad Institute Genome Sequencing Center for Infectious Disease"/>
            <person name="Wu L."/>
            <person name="Ma J."/>
        </authorList>
    </citation>
    <scope>NUCLEOTIDE SEQUENCE [LARGE SCALE GENOMIC DNA]</scope>
    <source>
        <strain evidence="3">JCM 4565</strain>
    </source>
</reference>
<comment type="caution">
    <text evidence="2">The sequence shown here is derived from an EMBL/GenBank/DDBJ whole genome shotgun (WGS) entry which is preliminary data.</text>
</comment>
<dbReference type="Gene3D" id="2.60.120.200">
    <property type="match status" value="1"/>
</dbReference>
<name>A0ABP3H7V7_9ACTN</name>
<gene>
    <name evidence="2" type="ORF">GCM10010319_47730</name>
</gene>
<evidence type="ECO:0000313" key="3">
    <source>
        <dbReference type="Proteomes" id="UP001500063"/>
    </source>
</evidence>
<dbReference type="EMBL" id="BAAABW010000026">
    <property type="protein sequence ID" value="GAA0364336.1"/>
    <property type="molecule type" value="Genomic_DNA"/>
</dbReference>
<organism evidence="2 3">
    <name type="scientific">Streptomyces blastmyceticus</name>
    <dbReference type="NCBI Taxonomy" id="68180"/>
    <lineage>
        <taxon>Bacteria</taxon>
        <taxon>Bacillati</taxon>
        <taxon>Actinomycetota</taxon>
        <taxon>Actinomycetes</taxon>
        <taxon>Kitasatosporales</taxon>
        <taxon>Streptomycetaceae</taxon>
        <taxon>Streptomyces</taxon>
    </lineage>
</organism>
<protein>
    <recommendedName>
        <fullName evidence="4">LamG domain-containing protein</fullName>
    </recommendedName>
</protein>
<dbReference type="SUPFAM" id="SSF49899">
    <property type="entry name" value="Concanavalin A-like lectins/glucanases"/>
    <property type="match status" value="1"/>
</dbReference>
<dbReference type="Proteomes" id="UP001500063">
    <property type="component" value="Unassembled WGS sequence"/>
</dbReference>
<evidence type="ECO:0000313" key="2">
    <source>
        <dbReference type="EMBL" id="GAA0364336.1"/>
    </source>
</evidence>
<feature type="compositionally biased region" description="Basic and acidic residues" evidence="1">
    <location>
        <begin position="263"/>
        <end position="272"/>
    </location>
</feature>
<feature type="region of interest" description="Disordered" evidence="1">
    <location>
        <begin position="263"/>
        <end position="329"/>
    </location>
</feature>
<keyword evidence="3" id="KW-1185">Reference proteome</keyword>